<dbReference type="AlphaFoldDB" id="A0A098R278"/>
<dbReference type="OrthoDB" id="9794382at2"/>
<sequence length="161" mass="18257">MADNIVQKNQYLTFELGRETYAIEVMRVREVLELNDLTRIPKMPEYMRGVINLRGSVVPVLDLRLKFGLEQAEKTLDTRIVVLEVGVNGEEVVLGALADKVNEVIEIPENQIDPAPRIGTRLKNEVLQGVGKRDEQFIIILDIDKIFSADEIDSIIERQEG</sequence>
<dbReference type="GO" id="GO:0006935">
    <property type="term" value="P:chemotaxis"/>
    <property type="evidence" value="ECO:0007669"/>
    <property type="project" value="InterPro"/>
</dbReference>
<dbReference type="eggNOG" id="COG0835">
    <property type="taxonomic scope" value="Bacteria"/>
</dbReference>
<protein>
    <submittedName>
        <fullName evidence="2">Chemotaxis protein CheW</fullName>
    </submittedName>
</protein>
<evidence type="ECO:0000313" key="3">
    <source>
        <dbReference type="Proteomes" id="UP000029692"/>
    </source>
</evidence>
<dbReference type="STRING" id="1480694.DC28_01130"/>
<proteinExistence type="predicted"/>
<reference evidence="2 3" key="1">
    <citation type="submission" date="2014-05" db="EMBL/GenBank/DDBJ databases">
        <title>De novo Genome Sequence of Spirocheata sp.</title>
        <authorList>
            <person name="Shivani Y."/>
            <person name="Subhash Y."/>
            <person name="Tushar L."/>
            <person name="Sasikala C."/>
            <person name="Ramana C.V."/>
        </authorList>
    </citation>
    <scope>NUCLEOTIDE SEQUENCE [LARGE SCALE GENOMIC DNA]</scope>
    <source>
        <strain evidence="2 3">JC230</strain>
    </source>
</reference>
<dbReference type="Gene3D" id="2.30.30.40">
    <property type="entry name" value="SH3 Domains"/>
    <property type="match status" value="1"/>
</dbReference>
<organism evidence="2 3">
    <name type="scientific">Spirochaeta lutea</name>
    <dbReference type="NCBI Taxonomy" id="1480694"/>
    <lineage>
        <taxon>Bacteria</taxon>
        <taxon>Pseudomonadati</taxon>
        <taxon>Spirochaetota</taxon>
        <taxon>Spirochaetia</taxon>
        <taxon>Spirochaetales</taxon>
        <taxon>Spirochaetaceae</taxon>
        <taxon>Spirochaeta</taxon>
    </lineage>
</organism>
<dbReference type="InterPro" id="IPR036061">
    <property type="entry name" value="CheW-like_dom_sf"/>
</dbReference>
<gene>
    <name evidence="2" type="ORF">DC28_01130</name>
</gene>
<dbReference type="RefSeq" id="WP_037544877.1">
    <property type="nucleotide sequence ID" value="NZ_JNUP01000003.1"/>
</dbReference>
<dbReference type="PROSITE" id="PS50851">
    <property type="entry name" value="CHEW"/>
    <property type="match status" value="1"/>
</dbReference>
<dbReference type="InterPro" id="IPR039315">
    <property type="entry name" value="CheW"/>
</dbReference>
<name>A0A098R278_9SPIO</name>
<accession>A0A098R278</accession>
<evidence type="ECO:0000259" key="1">
    <source>
        <dbReference type="PROSITE" id="PS50851"/>
    </source>
</evidence>
<dbReference type="SMART" id="SM00260">
    <property type="entry name" value="CheW"/>
    <property type="match status" value="1"/>
</dbReference>
<dbReference type="SUPFAM" id="SSF50341">
    <property type="entry name" value="CheW-like"/>
    <property type="match status" value="1"/>
</dbReference>
<dbReference type="GO" id="GO:0005829">
    <property type="term" value="C:cytosol"/>
    <property type="evidence" value="ECO:0007669"/>
    <property type="project" value="TreeGrafter"/>
</dbReference>
<keyword evidence="3" id="KW-1185">Reference proteome</keyword>
<dbReference type="GO" id="GO:0007165">
    <property type="term" value="P:signal transduction"/>
    <property type="evidence" value="ECO:0007669"/>
    <property type="project" value="InterPro"/>
</dbReference>
<dbReference type="Gene3D" id="2.40.50.180">
    <property type="entry name" value="CheA-289, Domain 4"/>
    <property type="match status" value="1"/>
</dbReference>
<dbReference type="EMBL" id="JNUP01000003">
    <property type="protein sequence ID" value="KGE73846.1"/>
    <property type="molecule type" value="Genomic_DNA"/>
</dbReference>
<feature type="domain" description="CheW-like" evidence="1">
    <location>
        <begin position="8"/>
        <end position="152"/>
    </location>
</feature>
<comment type="caution">
    <text evidence="2">The sequence shown here is derived from an EMBL/GenBank/DDBJ whole genome shotgun (WGS) entry which is preliminary data.</text>
</comment>
<dbReference type="PANTHER" id="PTHR22617:SF41">
    <property type="entry name" value="CHEMOTAXIS SIGNAL TRANSDUCTION SYSTEM ADAPTOR PROTEIN CHEW"/>
    <property type="match status" value="1"/>
</dbReference>
<dbReference type="InterPro" id="IPR002545">
    <property type="entry name" value="CheW-lke_dom"/>
</dbReference>
<dbReference type="Proteomes" id="UP000029692">
    <property type="component" value="Unassembled WGS sequence"/>
</dbReference>
<evidence type="ECO:0000313" key="2">
    <source>
        <dbReference type="EMBL" id="KGE73846.1"/>
    </source>
</evidence>
<dbReference type="Pfam" id="PF01584">
    <property type="entry name" value="CheW"/>
    <property type="match status" value="1"/>
</dbReference>
<dbReference type="PANTHER" id="PTHR22617">
    <property type="entry name" value="CHEMOTAXIS SENSOR HISTIDINE KINASE-RELATED"/>
    <property type="match status" value="1"/>
</dbReference>
<dbReference type="CDD" id="cd00732">
    <property type="entry name" value="CheW"/>
    <property type="match status" value="1"/>
</dbReference>